<protein>
    <submittedName>
        <fullName evidence="2">Uncharacterized protein</fullName>
    </submittedName>
</protein>
<reference evidence="2" key="1">
    <citation type="submission" date="2021-01" db="EMBL/GenBank/DDBJ databases">
        <authorList>
            <person name="Corre E."/>
            <person name="Pelletier E."/>
            <person name="Niang G."/>
            <person name="Scheremetjew M."/>
            <person name="Finn R."/>
            <person name="Kale V."/>
            <person name="Holt S."/>
            <person name="Cochrane G."/>
            <person name="Meng A."/>
            <person name="Brown T."/>
            <person name="Cohen L."/>
        </authorList>
    </citation>
    <scope>NUCLEOTIDE SEQUENCE</scope>
    <source>
        <strain evidence="2">NY070348D</strain>
    </source>
</reference>
<keyword evidence="1" id="KW-0175">Coiled coil</keyword>
<proteinExistence type="predicted"/>
<dbReference type="EMBL" id="HBHK01008218">
    <property type="protein sequence ID" value="CAD9675507.1"/>
    <property type="molecule type" value="Transcribed_RNA"/>
</dbReference>
<evidence type="ECO:0000256" key="1">
    <source>
        <dbReference type="SAM" id="Coils"/>
    </source>
</evidence>
<gene>
    <name evidence="2" type="ORF">QSP1433_LOCUS5090</name>
</gene>
<sequence>MAAQMCEPQIDDESAEMISTMSRQILCLNACTGSDVDVLFAWNNKRTRLEAIDMEKGKIQDEVEKLRDLVKEQIDFREDLEQELGSLKEELLLKYSLESKRGNRGGISYEPSAVLDQYMATSKLKILEYRKEIKATDRALSGFAVDKLGHRALVEKRAQVDQAGVELEEASKRLDRFYGLSPDPKLAEEEKREAGLRLSKLNSDFERLLSRIQI</sequence>
<organism evidence="2">
    <name type="scientific">Mucochytrium quahogii</name>
    <dbReference type="NCBI Taxonomy" id="96639"/>
    <lineage>
        <taxon>Eukaryota</taxon>
        <taxon>Sar</taxon>
        <taxon>Stramenopiles</taxon>
        <taxon>Bigyra</taxon>
        <taxon>Labyrinthulomycetes</taxon>
        <taxon>Thraustochytrida</taxon>
        <taxon>Thraustochytriidae</taxon>
        <taxon>Mucochytrium</taxon>
    </lineage>
</organism>
<evidence type="ECO:0000313" key="2">
    <source>
        <dbReference type="EMBL" id="CAD9675507.1"/>
    </source>
</evidence>
<dbReference type="AlphaFoldDB" id="A0A7S2W9P9"/>
<feature type="coiled-coil region" evidence="1">
    <location>
        <begin position="49"/>
        <end position="90"/>
    </location>
</feature>
<name>A0A7S2W9P9_9STRA</name>
<accession>A0A7S2W9P9</accession>